<reference evidence="13 14" key="1">
    <citation type="submission" date="2023-04" db="EMBL/GenBank/DDBJ databases">
        <title>Spirochaete genome identified in red abalone sample constitutes a novel genus.</title>
        <authorList>
            <person name="Sharma S.P."/>
            <person name="Purcell C.M."/>
            <person name="Hyde J.R."/>
            <person name="Severin A.J."/>
        </authorList>
    </citation>
    <scope>NUCLEOTIDE SEQUENCE [LARGE SCALE GENOMIC DNA]</scope>
    <source>
        <strain evidence="13 14">SP-2023</strain>
    </source>
</reference>
<dbReference type="InterPro" id="IPR043427">
    <property type="entry name" value="YscJ/FliF"/>
</dbReference>
<feature type="transmembrane region" description="Helical" evidence="10">
    <location>
        <begin position="471"/>
        <end position="493"/>
    </location>
</feature>
<dbReference type="Pfam" id="PF01514">
    <property type="entry name" value="YscJ_FliF"/>
    <property type="match status" value="1"/>
</dbReference>
<evidence type="ECO:0000256" key="6">
    <source>
        <dbReference type="ARBA" id="ARBA00022989"/>
    </source>
</evidence>
<dbReference type="RefSeq" id="WP_326927131.1">
    <property type="nucleotide sequence ID" value="NZ_CP123443.1"/>
</dbReference>
<dbReference type="PRINTS" id="PR01009">
    <property type="entry name" value="FLGMRINGFLIF"/>
</dbReference>
<organism evidence="13 14">
    <name type="scientific">Candidatus Haliotispira prima</name>
    <dbReference type="NCBI Taxonomy" id="3034016"/>
    <lineage>
        <taxon>Bacteria</taxon>
        <taxon>Pseudomonadati</taxon>
        <taxon>Spirochaetota</taxon>
        <taxon>Spirochaetia</taxon>
        <taxon>Spirochaetales</taxon>
        <taxon>Spirochaetaceae</taxon>
        <taxon>Candidatus Haliotispira</taxon>
    </lineage>
</organism>
<dbReference type="InterPro" id="IPR006182">
    <property type="entry name" value="FliF_N_dom"/>
</dbReference>
<dbReference type="InterPro" id="IPR045851">
    <property type="entry name" value="AMP-bd_C_sf"/>
</dbReference>
<feature type="region of interest" description="Disordered" evidence="9">
    <location>
        <begin position="324"/>
        <end position="355"/>
    </location>
</feature>
<keyword evidence="13" id="KW-0969">Cilium</keyword>
<evidence type="ECO:0000256" key="8">
    <source>
        <dbReference type="ARBA" id="ARBA00023143"/>
    </source>
</evidence>
<sequence length="567" mass="63734">MGDFFQNIRNAITNLWNKWSTMQRAIGLGIFALLLVGLVSLFFWGGSSVQTAVFNVSIQDQVALDRMALRLDRENISYTVSNGKIYVANGQTARMVRALLVQEDLVPKNMDPWSVFDVQRWTTSQFENDVRLRRAITQNLNQHITALETIDSASVTLVTPKKEILRELQEPTTASVILTPRPGVDLLEDKKQVQGIVRLISFAVAGLSADNITVLDNNGLVLNDFDSLKDFDRLALGTKILKQKKIEEAELTRKIAQSLSAIVSRERLEIINVAIDLDYIDRKERSKEYLPITLKKDNPETPYDETEILAPAPISEVVTKENFEGSAFNPEGPAGQEGQTPPGYKELENTPGKYVKDSTVNNYQYGELEKEEIASPLETQKIAVGVAIDGTWERLYDKSGNVQVVNGKIQREYKPVPPEILESIRNVLKNSLGINEVRGDTVIVENIPFDRSREFDKEDETYAGAVARRRILLVLLGVLAALIVLGLLLRIVMQERERRKRAREEELARQHQAMRESALRAAEEDIANSQMAVANRGNIELQESAVNLTRDNPQGVAQLIRMWIADD</sequence>
<keyword evidence="14" id="KW-1185">Reference proteome</keyword>
<feature type="domain" description="Flagellar M-ring C-terminal" evidence="12">
    <location>
        <begin position="259"/>
        <end position="449"/>
    </location>
</feature>
<evidence type="ECO:0000313" key="14">
    <source>
        <dbReference type="Proteomes" id="UP001228690"/>
    </source>
</evidence>
<evidence type="ECO:0000259" key="12">
    <source>
        <dbReference type="Pfam" id="PF08345"/>
    </source>
</evidence>
<feature type="transmembrane region" description="Helical" evidence="10">
    <location>
        <begin position="25"/>
        <end position="45"/>
    </location>
</feature>
<gene>
    <name evidence="13" type="primary">fliF</name>
    <name evidence="13" type="ORF">P0082_10725</name>
</gene>
<keyword evidence="7 10" id="KW-0472">Membrane</keyword>
<protein>
    <submittedName>
        <fullName evidence="13">Flagellar basal-body MS-ring/collar protein FliF</fullName>
    </submittedName>
</protein>
<dbReference type="NCBIfam" id="TIGR00206">
    <property type="entry name" value="fliF"/>
    <property type="match status" value="1"/>
</dbReference>
<comment type="similarity">
    <text evidence="3">Belongs to the FliF family.</text>
</comment>
<dbReference type="InterPro" id="IPR000067">
    <property type="entry name" value="FlgMring_FliF"/>
</dbReference>
<dbReference type="Gene3D" id="3.30.300.30">
    <property type="match status" value="1"/>
</dbReference>
<dbReference type="EMBL" id="CP123443">
    <property type="protein sequence ID" value="WGK68944.1"/>
    <property type="molecule type" value="Genomic_DNA"/>
</dbReference>
<keyword evidence="8" id="KW-0975">Bacterial flagellum</keyword>
<keyword evidence="13" id="KW-0282">Flagellum</keyword>
<dbReference type="Proteomes" id="UP001228690">
    <property type="component" value="Chromosome"/>
</dbReference>
<proteinExistence type="inferred from homology"/>
<dbReference type="Pfam" id="PF08345">
    <property type="entry name" value="YscJ_FliF_C"/>
    <property type="match status" value="1"/>
</dbReference>
<name>A0ABY8MG35_9SPIO</name>
<accession>A0ABY8MG35</accession>
<dbReference type="PANTHER" id="PTHR30046">
    <property type="entry name" value="FLAGELLAR M-RING PROTEIN"/>
    <property type="match status" value="1"/>
</dbReference>
<evidence type="ECO:0000256" key="3">
    <source>
        <dbReference type="ARBA" id="ARBA00007971"/>
    </source>
</evidence>
<keyword evidence="13" id="KW-0966">Cell projection</keyword>
<dbReference type="InterPro" id="IPR013556">
    <property type="entry name" value="Flag_M-ring_C"/>
</dbReference>
<evidence type="ECO:0000256" key="4">
    <source>
        <dbReference type="ARBA" id="ARBA00022475"/>
    </source>
</evidence>
<evidence type="ECO:0000256" key="2">
    <source>
        <dbReference type="ARBA" id="ARBA00004651"/>
    </source>
</evidence>
<evidence type="ECO:0000256" key="10">
    <source>
        <dbReference type="SAM" id="Phobius"/>
    </source>
</evidence>
<evidence type="ECO:0000256" key="7">
    <source>
        <dbReference type="ARBA" id="ARBA00023136"/>
    </source>
</evidence>
<evidence type="ECO:0000256" key="1">
    <source>
        <dbReference type="ARBA" id="ARBA00004117"/>
    </source>
</evidence>
<keyword evidence="4" id="KW-1003">Cell membrane</keyword>
<feature type="domain" description="Flagellar M-ring N-terminal" evidence="11">
    <location>
        <begin position="65"/>
        <end position="223"/>
    </location>
</feature>
<evidence type="ECO:0000256" key="9">
    <source>
        <dbReference type="SAM" id="MobiDB-lite"/>
    </source>
</evidence>
<dbReference type="PANTHER" id="PTHR30046:SF0">
    <property type="entry name" value="FLAGELLAR M-RING PROTEIN"/>
    <property type="match status" value="1"/>
</dbReference>
<evidence type="ECO:0000256" key="5">
    <source>
        <dbReference type="ARBA" id="ARBA00022692"/>
    </source>
</evidence>
<evidence type="ECO:0000259" key="11">
    <source>
        <dbReference type="Pfam" id="PF01514"/>
    </source>
</evidence>
<comment type="subcellular location">
    <subcellularLocation>
        <location evidence="1">Bacterial flagellum basal body</location>
    </subcellularLocation>
    <subcellularLocation>
        <location evidence="2">Cell membrane</location>
        <topology evidence="2">Multi-pass membrane protein</topology>
    </subcellularLocation>
</comment>
<keyword evidence="5 10" id="KW-0812">Transmembrane</keyword>
<evidence type="ECO:0000313" key="13">
    <source>
        <dbReference type="EMBL" id="WGK68944.1"/>
    </source>
</evidence>
<keyword evidence="6 10" id="KW-1133">Transmembrane helix</keyword>